<proteinExistence type="predicted"/>
<evidence type="ECO:0000313" key="2">
    <source>
        <dbReference type="EMBL" id="OIR13795.1"/>
    </source>
</evidence>
<comment type="caution">
    <text evidence="2">The sequence shown here is derived from an EMBL/GenBank/DDBJ whole genome shotgun (WGS) entry which is preliminary data.</text>
</comment>
<evidence type="ECO:0008006" key="3">
    <source>
        <dbReference type="Google" id="ProtNLM"/>
    </source>
</evidence>
<accession>A0A1J5T0T4</accession>
<protein>
    <recommendedName>
        <fullName evidence="3">Lipoprotein</fullName>
    </recommendedName>
</protein>
<dbReference type="AlphaFoldDB" id="A0A1J5T0T4"/>
<reference evidence="2" key="1">
    <citation type="submission" date="2016-10" db="EMBL/GenBank/DDBJ databases">
        <title>Sequence of Gallionella enrichment culture.</title>
        <authorList>
            <person name="Poehlein A."/>
            <person name="Muehling M."/>
            <person name="Daniel R."/>
        </authorList>
    </citation>
    <scope>NUCLEOTIDE SEQUENCE</scope>
</reference>
<gene>
    <name evidence="2" type="ORF">GALL_49300</name>
</gene>
<sequence>MSRNSLCTIAVAVALAGCAAKPVEVVDNTPLHPTAVIERHVVNNGIKGFFPTESTELDYVRSNMRRDESMFKGTGTFSGYLIGSKSGTRISRIDRNLQWLLDTEKQEYSECPLKGCAEISKRPPPKQNDTQQPPKARHESGCSMSIARTSFTVKATGQKKTINGFDTDGYQVAWVVKLRDNAARTSTSTLNMDIWTTPMTRSIRDALDMEEAYARAFAGAVAPAGRQQILPSDAAKLITAYMASSLKQADLKAFLDAGRQMEKIKGYPISTHLAWSMDGNACAPKETREEPARQESISTSPQGLVSGLTGMFAKQKTEETMKAAEGEPILSFTVEVKSLKLDQLHDSLFTVPRDYRQVSQQ</sequence>
<evidence type="ECO:0000256" key="1">
    <source>
        <dbReference type="SAM" id="MobiDB-lite"/>
    </source>
</evidence>
<dbReference type="PROSITE" id="PS51257">
    <property type="entry name" value="PROKAR_LIPOPROTEIN"/>
    <property type="match status" value="1"/>
</dbReference>
<name>A0A1J5T0T4_9ZZZZ</name>
<organism evidence="2">
    <name type="scientific">mine drainage metagenome</name>
    <dbReference type="NCBI Taxonomy" id="410659"/>
    <lineage>
        <taxon>unclassified sequences</taxon>
        <taxon>metagenomes</taxon>
        <taxon>ecological metagenomes</taxon>
    </lineage>
</organism>
<dbReference type="EMBL" id="MLJW01000013">
    <property type="protein sequence ID" value="OIR13795.1"/>
    <property type="molecule type" value="Genomic_DNA"/>
</dbReference>
<feature type="region of interest" description="Disordered" evidence="1">
    <location>
        <begin position="116"/>
        <end position="141"/>
    </location>
</feature>